<evidence type="ECO:0000259" key="1">
    <source>
        <dbReference type="PROSITE" id="PS50930"/>
    </source>
</evidence>
<dbReference type="AlphaFoldDB" id="A0A2S7SRY3"/>
<reference evidence="2 3" key="1">
    <citation type="submission" date="2018-01" db="EMBL/GenBank/DDBJ databases">
        <title>A novel member of the phylum Bacteroidetes isolated from glacier ice.</title>
        <authorList>
            <person name="Liu Q."/>
            <person name="Xin Y.-H."/>
        </authorList>
    </citation>
    <scope>NUCLEOTIDE SEQUENCE [LARGE SCALE GENOMIC DNA]</scope>
    <source>
        <strain evidence="2 3">RB1R16</strain>
    </source>
</reference>
<dbReference type="InterPro" id="IPR046947">
    <property type="entry name" value="LytR-like"/>
</dbReference>
<proteinExistence type="predicted"/>
<evidence type="ECO:0000313" key="2">
    <source>
        <dbReference type="EMBL" id="PQJ09673.1"/>
    </source>
</evidence>
<name>A0A2S7SRY3_9BACT</name>
<dbReference type="PROSITE" id="PS50930">
    <property type="entry name" value="HTH_LYTTR"/>
    <property type="match status" value="1"/>
</dbReference>
<dbReference type="SMART" id="SM00850">
    <property type="entry name" value="LytTR"/>
    <property type="match status" value="1"/>
</dbReference>
<dbReference type="PANTHER" id="PTHR37299:SF1">
    <property type="entry name" value="STAGE 0 SPORULATION PROTEIN A HOMOLOG"/>
    <property type="match status" value="1"/>
</dbReference>
<dbReference type="PANTHER" id="PTHR37299">
    <property type="entry name" value="TRANSCRIPTIONAL REGULATOR-RELATED"/>
    <property type="match status" value="1"/>
</dbReference>
<sequence length="119" mass="13810">MTTGKESYKSRFLVKLGDRLIIISVADVAYVMADDKVVWLYTIDGKKHLIDDPLDELQKTLDPANFFRINRTYIAPLSSIDKIHNHFNGRLKISLKHCEDNDIFVSRARVGDFKKWLNK</sequence>
<protein>
    <recommendedName>
        <fullName evidence="1">HTH LytTR-type domain-containing protein</fullName>
    </recommendedName>
</protein>
<accession>A0A2S7SRY3</accession>
<dbReference type="EMBL" id="PPSL01000005">
    <property type="protein sequence ID" value="PQJ09673.1"/>
    <property type="molecule type" value="Genomic_DNA"/>
</dbReference>
<organism evidence="2 3">
    <name type="scientific">Flavipsychrobacter stenotrophus</name>
    <dbReference type="NCBI Taxonomy" id="2077091"/>
    <lineage>
        <taxon>Bacteria</taxon>
        <taxon>Pseudomonadati</taxon>
        <taxon>Bacteroidota</taxon>
        <taxon>Chitinophagia</taxon>
        <taxon>Chitinophagales</taxon>
        <taxon>Chitinophagaceae</taxon>
        <taxon>Flavipsychrobacter</taxon>
    </lineage>
</organism>
<dbReference type="Gene3D" id="2.40.50.1020">
    <property type="entry name" value="LytTr DNA-binding domain"/>
    <property type="match status" value="1"/>
</dbReference>
<dbReference type="GO" id="GO:0000156">
    <property type="term" value="F:phosphorelay response regulator activity"/>
    <property type="evidence" value="ECO:0007669"/>
    <property type="project" value="InterPro"/>
</dbReference>
<dbReference type="InterPro" id="IPR007492">
    <property type="entry name" value="LytTR_DNA-bd_dom"/>
</dbReference>
<evidence type="ECO:0000313" key="3">
    <source>
        <dbReference type="Proteomes" id="UP000239872"/>
    </source>
</evidence>
<dbReference type="GO" id="GO:0003677">
    <property type="term" value="F:DNA binding"/>
    <property type="evidence" value="ECO:0007669"/>
    <property type="project" value="InterPro"/>
</dbReference>
<dbReference type="Pfam" id="PF04397">
    <property type="entry name" value="LytTR"/>
    <property type="match status" value="1"/>
</dbReference>
<keyword evidence="3" id="KW-1185">Reference proteome</keyword>
<gene>
    <name evidence="2" type="ORF">CJD36_017225</name>
</gene>
<dbReference type="Proteomes" id="UP000239872">
    <property type="component" value="Unassembled WGS sequence"/>
</dbReference>
<comment type="caution">
    <text evidence="2">The sequence shown here is derived from an EMBL/GenBank/DDBJ whole genome shotgun (WGS) entry which is preliminary data.</text>
</comment>
<feature type="domain" description="HTH LytTR-type" evidence="1">
    <location>
        <begin position="12"/>
        <end position="119"/>
    </location>
</feature>